<dbReference type="PhylomeDB" id="B1L3L0"/>
<dbReference type="InParanoid" id="B1L3L0"/>
<dbReference type="HOGENOM" id="CLU_023205_2_3_2"/>
<dbReference type="PRINTS" id="PR00069">
    <property type="entry name" value="ALDKETRDTASE"/>
</dbReference>
<keyword evidence="4" id="KW-1185">Reference proteome</keyword>
<reference evidence="3 4" key="1">
    <citation type="journal article" date="2008" name="Proc. Natl. Acad. Sci. U.S.A.">
        <title>A korarchaeal genome reveals new insights into the evolution of the Archaea.</title>
        <authorList>
            <person name="Elkins J.G."/>
            <person name="Podar M."/>
            <person name="Graham D.E."/>
            <person name="Makarova K.S."/>
            <person name="Wolf Y."/>
            <person name="Randau L."/>
            <person name="Hedlund B.P."/>
            <person name="Brochier-Armanet C."/>
            <person name="Kunin V."/>
            <person name="Anderson I."/>
            <person name="Lapidus A."/>
            <person name="Goltsman E."/>
            <person name="Barry K."/>
            <person name="Koonin E.V."/>
            <person name="Hugenholtz P."/>
            <person name="Kyrpides N."/>
            <person name="Wanner G."/>
            <person name="Richardson P."/>
            <person name="Keller M."/>
            <person name="Stetter K.O."/>
        </authorList>
    </citation>
    <scope>NUCLEOTIDE SEQUENCE [LARGE SCALE GENOMIC DNA]</scope>
    <source>
        <strain evidence="4">OPF8</strain>
    </source>
</reference>
<dbReference type="InterPro" id="IPR050523">
    <property type="entry name" value="AKR_Detox_Biosynth"/>
</dbReference>
<evidence type="ECO:0000313" key="4">
    <source>
        <dbReference type="Proteomes" id="UP000001686"/>
    </source>
</evidence>
<dbReference type="InterPro" id="IPR023210">
    <property type="entry name" value="NADP_OxRdtase_dom"/>
</dbReference>
<dbReference type="EnsemblBacteria" id="ACB07039">
    <property type="protein sequence ID" value="ACB07039"/>
    <property type="gene ID" value="Kcr_0281"/>
</dbReference>
<dbReference type="Proteomes" id="UP000001686">
    <property type="component" value="Chromosome"/>
</dbReference>
<organism evidence="3 4">
    <name type="scientific">Korarchaeum cryptofilum (strain OPF8)</name>
    <dbReference type="NCBI Taxonomy" id="374847"/>
    <lineage>
        <taxon>Archaea</taxon>
        <taxon>Thermoproteota</taxon>
        <taxon>Candidatus Korarchaeia</taxon>
        <taxon>Candidatus Korarchaeales</taxon>
        <taxon>Candidatus Korarchaeaceae</taxon>
        <taxon>Candidatus Korarchaeum</taxon>
    </lineage>
</organism>
<dbReference type="eggNOG" id="arCOG01618">
    <property type="taxonomic scope" value="Archaea"/>
</dbReference>
<keyword evidence="1" id="KW-0560">Oxidoreductase</keyword>
<feature type="domain" description="NADP-dependent oxidoreductase" evidence="2">
    <location>
        <begin position="21"/>
        <end position="301"/>
    </location>
</feature>
<evidence type="ECO:0000313" key="3">
    <source>
        <dbReference type="EMBL" id="ACB07039.1"/>
    </source>
</evidence>
<dbReference type="Gene3D" id="3.20.20.100">
    <property type="entry name" value="NADP-dependent oxidoreductase domain"/>
    <property type="match status" value="1"/>
</dbReference>
<dbReference type="STRING" id="374847.Kcr_0281"/>
<dbReference type="SUPFAM" id="SSF51430">
    <property type="entry name" value="NAD(P)-linked oxidoreductase"/>
    <property type="match status" value="1"/>
</dbReference>
<dbReference type="Pfam" id="PF00248">
    <property type="entry name" value="Aldo_ket_red"/>
    <property type="match status" value="1"/>
</dbReference>
<dbReference type="EMBL" id="CP000968">
    <property type="protein sequence ID" value="ACB07039.1"/>
    <property type="molecule type" value="Genomic_DNA"/>
</dbReference>
<proteinExistence type="predicted"/>
<dbReference type="GO" id="GO:0016491">
    <property type="term" value="F:oxidoreductase activity"/>
    <property type="evidence" value="ECO:0007669"/>
    <property type="project" value="UniProtKB-KW"/>
</dbReference>
<dbReference type="PANTHER" id="PTHR43364:SF4">
    <property type="entry name" value="NAD(P)-LINKED OXIDOREDUCTASE SUPERFAMILY PROTEIN"/>
    <property type="match status" value="1"/>
</dbReference>
<dbReference type="KEGG" id="kcr:Kcr_0281"/>
<dbReference type="AlphaFoldDB" id="B1L3L0"/>
<dbReference type="PANTHER" id="PTHR43364">
    <property type="entry name" value="NADH-SPECIFIC METHYLGLYOXAL REDUCTASE-RELATED"/>
    <property type="match status" value="1"/>
</dbReference>
<evidence type="ECO:0000256" key="1">
    <source>
        <dbReference type="ARBA" id="ARBA00023002"/>
    </source>
</evidence>
<dbReference type="InterPro" id="IPR036812">
    <property type="entry name" value="NAD(P)_OxRdtase_dom_sf"/>
</dbReference>
<evidence type="ECO:0000259" key="2">
    <source>
        <dbReference type="Pfam" id="PF00248"/>
    </source>
</evidence>
<gene>
    <name evidence="3" type="ordered locus">Kcr_0281</name>
</gene>
<accession>B1L3L0</accession>
<name>B1L3L0_KORCO</name>
<protein>
    <submittedName>
        <fullName evidence="3">Aldo/keto reductase</fullName>
    </submittedName>
</protein>
<dbReference type="CDD" id="cd19093">
    <property type="entry name" value="AKR_AtPLR-like"/>
    <property type="match status" value="1"/>
</dbReference>
<sequence>MGPGGNLKYERLGRTNIKVSKIGLGTWQFGSSYWGWGKELDEDGAIKIIRRAIELGINFIDTAEMYGNGRSEEIIGKALKGLDRDEVVLATKVFPYPWRLTPHQVVKALRGSMRRLGVSRIDLYQIHWPSPIFPLKGALKALEGEVEEGRIGSIGVSNFSVKQLERARSYLSKVDIASNQIEYNLLKRGAEMDVIPYCLREGLSVIAYSPLAQGLLTGKYGPGRGPSNLKRRIFLALSYGKIDWDVVERLKERAEEMGLTPAQLAIAWVIRKEGVLAIPGAKSLEQLESNFSASKVNLDPSMEI</sequence>
<dbReference type="InterPro" id="IPR020471">
    <property type="entry name" value="AKR"/>
</dbReference>
<dbReference type="FunCoup" id="B1L3L0">
    <property type="interactions" value="27"/>
</dbReference>